<name>A0A6D2J6U6_9BRAS</name>
<dbReference type="EMBL" id="CACVBM020001155">
    <property type="protein sequence ID" value="CAA7035310.1"/>
    <property type="molecule type" value="Genomic_DNA"/>
</dbReference>
<sequence>MGWFGVHPAKVVTPAFKPVVDNRALVKLTPWVLISPRRQDNRCFQALTVGSNRVSLICYDLGISAGGGGGTTIHVCSSFHVPELPDDVLTRIISLRANNSVVVLRPFVRAGGRTRRLVYTPTVLRNCNFHPLFFRDPDSILNHNGRARHIFEAAIREGNQQAVYFESLNRVVIHEDYDGGFSMLDEIAPTCLTGALASAILCVCLGHTTKASEMFQLFTNLTGITIYEANARAYGDQVSTNIFWLSRKAFNMYISDSFQFPNDDHIHVPDCTYDHMFTLGCNRCYMHRLGLRVCTLLTFVE</sequence>
<evidence type="ECO:0000313" key="1">
    <source>
        <dbReference type="EMBL" id="CAA7035310.1"/>
    </source>
</evidence>
<comment type="caution">
    <text evidence="1">The sequence shown here is derived from an EMBL/GenBank/DDBJ whole genome shotgun (WGS) entry which is preliminary data.</text>
</comment>
<protein>
    <submittedName>
        <fullName evidence="1">Uncharacterized protein</fullName>
    </submittedName>
</protein>
<accession>A0A6D2J6U6</accession>
<dbReference type="Proteomes" id="UP000467841">
    <property type="component" value="Unassembled WGS sequence"/>
</dbReference>
<proteinExistence type="predicted"/>
<organism evidence="1 2">
    <name type="scientific">Microthlaspi erraticum</name>
    <dbReference type="NCBI Taxonomy" id="1685480"/>
    <lineage>
        <taxon>Eukaryota</taxon>
        <taxon>Viridiplantae</taxon>
        <taxon>Streptophyta</taxon>
        <taxon>Embryophyta</taxon>
        <taxon>Tracheophyta</taxon>
        <taxon>Spermatophyta</taxon>
        <taxon>Magnoliopsida</taxon>
        <taxon>eudicotyledons</taxon>
        <taxon>Gunneridae</taxon>
        <taxon>Pentapetalae</taxon>
        <taxon>rosids</taxon>
        <taxon>malvids</taxon>
        <taxon>Brassicales</taxon>
        <taxon>Brassicaceae</taxon>
        <taxon>Coluteocarpeae</taxon>
        <taxon>Microthlaspi</taxon>
    </lineage>
</organism>
<gene>
    <name evidence="1" type="ORF">MERR_LOCUS22545</name>
</gene>
<keyword evidence="2" id="KW-1185">Reference proteome</keyword>
<evidence type="ECO:0000313" key="2">
    <source>
        <dbReference type="Proteomes" id="UP000467841"/>
    </source>
</evidence>
<dbReference type="OrthoDB" id="1114127at2759"/>
<reference evidence="1" key="1">
    <citation type="submission" date="2020-01" db="EMBL/GenBank/DDBJ databases">
        <authorList>
            <person name="Mishra B."/>
        </authorList>
    </citation>
    <scope>NUCLEOTIDE SEQUENCE [LARGE SCALE GENOMIC DNA]</scope>
</reference>
<dbReference type="AlphaFoldDB" id="A0A6D2J6U6"/>